<dbReference type="Proteomes" id="UP000216207">
    <property type="component" value="Unassembled WGS sequence"/>
</dbReference>
<keyword evidence="1" id="KW-0812">Transmembrane</keyword>
<organism evidence="2 3">
    <name type="scientific">Shouchella clausii</name>
    <name type="common">Alkalihalobacillus clausii</name>
    <dbReference type="NCBI Taxonomy" id="79880"/>
    <lineage>
        <taxon>Bacteria</taxon>
        <taxon>Bacillati</taxon>
        <taxon>Bacillota</taxon>
        <taxon>Bacilli</taxon>
        <taxon>Bacillales</taxon>
        <taxon>Bacillaceae</taxon>
        <taxon>Shouchella</taxon>
    </lineage>
</organism>
<feature type="transmembrane region" description="Helical" evidence="1">
    <location>
        <begin position="83"/>
        <end position="106"/>
    </location>
</feature>
<comment type="caution">
    <text evidence="2">The sequence shown here is derived from an EMBL/GenBank/DDBJ whole genome shotgun (WGS) entry which is preliminary data.</text>
</comment>
<name>A0A268P242_SHOCL</name>
<sequence>MILYASVLFLLSICLAFQYVTAFMFLMFGRNNPYARFVGNFYEHQPKNWYDKFMNFFYIMNYGVAHRGYVKVMEKHGGIKGKLCYAGFVFLVTIILIIVANILTIIEIRLMS</sequence>
<protein>
    <submittedName>
        <fullName evidence="2">Uncharacterized protein</fullName>
    </submittedName>
</protein>
<accession>A0A268P242</accession>
<evidence type="ECO:0000313" key="2">
    <source>
        <dbReference type="EMBL" id="PAE89813.1"/>
    </source>
</evidence>
<reference evidence="2 3" key="1">
    <citation type="submission" date="2017-07" db="EMBL/GenBank/DDBJ databases">
        <title>Isolation and whole genome analysis of endospore-forming bacteria from heroin.</title>
        <authorList>
            <person name="Kalinowski J."/>
            <person name="Ahrens B."/>
            <person name="Al-Dilaimi A."/>
            <person name="Winkler A."/>
            <person name="Wibberg D."/>
            <person name="Schleenbecker U."/>
            <person name="Ruckert C."/>
            <person name="Wolfel R."/>
            <person name="Grass G."/>
        </authorList>
    </citation>
    <scope>NUCLEOTIDE SEQUENCE [LARGE SCALE GENOMIC DNA]</scope>
    <source>
        <strain evidence="2 3">7539</strain>
    </source>
</reference>
<proteinExistence type="predicted"/>
<dbReference type="AlphaFoldDB" id="A0A268P242"/>
<keyword evidence="1" id="KW-0472">Membrane</keyword>
<dbReference type="EMBL" id="NPCC01000006">
    <property type="protein sequence ID" value="PAE89813.1"/>
    <property type="molecule type" value="Genomic_DNA"/>
</dbReference>
<keyword evidence="1" id="KW-1133">Transmembrane helix</keyword>
<feature type="transmembrane region" description="Helical" evidence="1">
    <location>
        <begin position="6"/>
        <end position="28"/>
    </location>
</feature>
<evidence type="ECO:0000256" key="1">
    <source>
        <dbReference type="SAM" id="Phobius"/>
    </source>
</evidence>
<evidence type="ECO:0000313" key="3">
    <source>
        <dbReference type="Proteomes" id="UP000216207"/>
    </source>
</evidence>
<gene>
    <name evidence="2" type="ORF">CHH72_06030</name>
</gene>